<evidence type="ECO:0000256" key="3">
    <source>
        <dbReference type="RuleBase" id="RU000384"/>
    </source>
</evidence>
<protein>
    <submittedName>
        <fullName evidence="5">Glutamine synthetase</fullName>
    </submittedName>
</protein>
<organism evidence="5 6">
    <name type="scientific">Ramlibacter henchirensis</name>
    <dbReference type="NCBI Taxonomy" id="204072"/>
    <lineage>
        <taxon>Bacteria</taxon>
        <taxon>Pseudomonadati</taxon>
        <taxon>Pseudomonadota</taxon>
        <taxon>Betaproteobacteria</taxon>
        <taxon>Burkholderiales</taxon>
        <taxon>Comamonadaceae</taxon>
        <taxon>Ramlibacter</taxon>
    </lineage>
</organism>
<keyword evidence="1" id="KW-0436">Ligase</keyword>
<dbReference type="SUPFAM" id="SSF54368">
    <property type="entry name" value="Glutamine synthetase, N-terminal domain"/>
    <property type="match status" value="1"/>
</dbReference>
<name>A0A4Z0BMP2_9BURK</name>
<dbReference type="GO" id="GO:0006542">
    <property type="term" value="P:glutamine biosynthetic process"/>
    <property type="evidence" value="ECO:0007669"/>
    <property type="project" value="InterPro"/>
</dbReference>
<comment type="caution">
    <text evidence="5">The sequence shown here is derived from an EMBL/GenBank/DDBJ whole genome shotgun (WGS) entry which is preliminary data.</text>
</comment>
<dbReference type="AlphaFoldDB" id="A0A4Z0BMP2"/>
<evidence type="ECO:0000313" key="6">
    <source>
        <dbReference type="Proteomes" id="UP000298180"/>
    </source>
</evidence>
<evidence type="ECO:0000256" key="2">
    <source>
        <dbReference type="PROSITE-ProRule" id="PRU01331"/>
    </source>
</evidence>
<dbReference type="InterPro" id="IPR036651">
    <property type="entry name" value="Gln_synt_N_sf"/>
</dbReference>
<dbReference type="InterPro" id="IPR014746">
    <property type="entry name" value="Gln_synth/guanido_kin_cat_dom"/>
</dbReference>
<dbReference type="OrthoDB" id="9807095at2"/>
<proteinExistence type="inferred from homology"/>
<evidence type="ECO:0000256" key="1">
    <source>
        <dbReference type="ARBA" id="ARBA00022598"/>
    </source>
</evidence>
<dbReference type="RefSeq" id="WP_135264903.1">
    <property type="nucleotide sequence ID" value="NZ_SMLM01000003.1"/>
</dbReference>
<dbReference type="Proteomes" id="UP000298180">
    <property type="component" value="Unassembled WGS sequence"/>
</dbReference>
<sequence length="492" mass="54053">MTRFAELCGLHGPAREQAAQRTARLIEAAGLELVRIVWCDVHGVTRGKTLVASAVRRALDEGIGMVSTLMLKDTSDRTAYKVFERGGTASLPGFGFANNLVLLPDPESFHQLPWTAATGWLRAQPWFQDGTPVELDTRRVLQRALARLDKAGLSMRCGLEVEFHIYRITDNTAQVDPEQAAWPGLPPQVQMVHPGYNLLAESAFDMAEEPLRIVQRTAQALGLPLLSLEIELGPSQVEAVFDVTDAMTAADNMVLFRNGVRQALRHAGYHATFMCRPPFPNIISSGWHLHQSLVEADGGRNAFQRETPRAGSTPADAAHTLSDLGSHYLAGLLEHARAMAVFCTPTVNGFGRFRPNALAPQSVLWGRDNRGAMLRVIGQCGDAGTRIENRIGEPSANAYLYMASQIHAGLDGIERRLQPPPATDSPYGQADAQLPTSLGEALEALRSDAVMCDAFGRPFIDYFATLKTSEQQRHDAAEDKADFHRREYFSRF</sequence>
<dbReference type="EMBL" id="SMLM01000003">
    <property type="protein sequence ID" value="TFZ00563.1"/>
    <property type="molecule type" value="Genomic_DNA"/>
</dbReference>
<dbReference type="PANTHER" id="PTHR43785">
    <property type="entry name" value="GAMMA-GLUTAMYLPUTRESCINE SYNTHETASE"/>
    <property type="match status" value="1"/>
</dbReference>
<dbReference type="SMART" id="SM01230">
    <property type="entry name" value="Gln-synt_C"/>
    <property type="match status" value="1"/>
</dbReference>
<dbReference type="Pfam" id="PF00120">
    <property type="entry name" value="Gln-synt_C"/>
    <property type="match status" value="1"/>
</dbReference>
<feature type="domain" description="GS catalytic" evidence="4">
    <location>
        <begin position="137"/>
        <end position="492"/>
    </location>
</feature>
<dbReference type="InterPro" id="IPR008146">
    <property type="entry name" value="Gln_synth_cat_dom"/>
</dbReference>
<comment type="similarity">
    <text evidence="2 3">Belongs to the glutamine synthetase family.</text>
</comment>
<keyword evidence="6" id="KW-1185">Reference proteome</keyword>
<dbReference type="Gene3D" id="3.30.590.10">
    <property type="entry name" value="Glutamine synthetase/guanido kinase, catalytic domain"/>
    <property type="match status" value="1"/>
</dbReference>
<gene>
    <name evidence="5" type="ORF">EZ313_19090</name>
</gene>
<evidence type="ECO:0000313" key="5">
    <source>
        <dbReference type="EMBL" id="TFZ00563.1"/>
    </source>
</evidence>
<dbReference type="SUPFAM" id="SSF55931">
    <property type="entry name" value="Glutamine synthetase/guanido kinase"/>
    <property type="match status" value="1"/>
</dbReference>
<reference evidence="5 6" key="1">
    <citation type="submission" date="2019-03" db="EMBL/GenBank/DDBJ databases">
        <title>Ramlibacter henchirensis DSM 14656, whole genome shotgun sequence.</title>
        <authorList>
            <person name="Zhang X."/>
            <person name="Feng G."/>
            <person name="Zhu H."/>
        </authorList>
    </citation>
    <scope>NUCLEOTIDE SEQUENCE [LARGE SCALE GENOMIC DNA]</scope>
    <source>
        <strain evidence="5 6">DSM 14656</strain>
    </source>
</reference>
<dbReference type="Gene3D" id="3.10.20.70">
    <property type="entry name" value="Glutamine synthetase, N-terminal domain"/>
    <property type="match status" value="1"/>
</dbReference>
<evidence type="ECO:0000259" key="4">
    <source>
        <dbReference type="PROSITE" id="PS51987"/>
    </source>
</evidence>
<dbReference type="PANTHER" id="PTHR43785:SF12">
    <property type="entry name" value="TYPE-1 GLUTAMINE SYNTHETASE 2"/>
    <property type="match status" value="1"/>
</dbReference>
<dbReference type="GO" id="GO:0004356">
    <property type="term" value="F:glutamine synthetase activity"/>
    <property type="evidence" value="ECO:0007669"/>
    <property type="project" value="InterPro"/>
</dbReference>
<accession>A0A4Z0BMP2</accession>
<dbReference type="PROSITE" id="PS51987">
    <property type="entry name" value="GS_CATALYTIC"/>
    <property type="match status" value="1"/>
</dbReference>